<organism evidence="2 3">
    <name type="scientific">Rhodovastum atsumiense</name>
    <dbReference type="NCBI Taxonomy" id="504468"/>
    <lineage>
        <taxon>Bacteria</taxon>
        <taxon>Pseudomonadati</taxon>
        <taxon>Pseudomonadota</taxon>
        <taxon>Alphaproteobacteria</taxon>
        <taxon>Acetobacterales</taxon>
        <taxon>Acetobacteraceae</taxon>
        <taxon>Rhodovastum</taxon>
    </lineage>
</organism>
<keyword evidence="3" id="KW-1185">Reference proteome</keyword>
<protein>
    <submittedName>
        <fullName evidence="2">P-loop NTPase</fullName>
    </submittedName>
</protein>
<dbReference type="InterPro" id="IPR027417">
    <property type="entry name" value="P-loop_NTPase"/>
</dbReference>
<dbReference type="Gene3D" id="3.40.50.300">
    <property type="entry name" value="P-loop containing nucleotide triphosphate hydrolases"/>
    <property type="match status" value="1"/>
</dbReference>
<dbReference type="PANTHER" id="PTHR13696:SF96">
    <property type="entry name" value="COBQ_COBB_MIND_PARA NUCLEOTIDE BINDING DOMAIN-CONTAINING PROTEIN"/>
    <property type="match status" value="1"/>
</dbReference>
<accession>A0A5M6IVP0</accession>
<evidence type="ECO:0000313" key="2">
    <source>
        <dbReference type="EMBL" id="KAA5612291.1"/>
    </source>
</evidence>
<sequence length="299" mass="32378">MKGGSDLPQAEVIRNPARTTGRRGSGVSIERRPHVIVVGNEKGGCGKSLCALHLVVALLREGYRVGALDLDTRQATLAACLAARTTFAQVHELALPLPERASVASARHDTRAEAEAEEAARFAAAMAALAGCEIVVVDCPGTDNFLSRLGHAHADTLITPINDSFVDFAVLAELDPITHAVGRPGLYSEMVWEARKRRFARDRGQIDWIVMRNRVAGGRRRHGPQDVGAALEGLSKRIGFRTLRGFGDRGVFRERFVQGLTLLDGEDPALGLWPGMGHVAARAELRALLGAIRRRPPRQ</sequence>
<evidence type="ECO:0000256" key="1">
    <source>
        <dbReference type="SAM" id="MobiDB-lite"/>
    </source>
</evidence>
<name>A0A5M6IVP0_9PROT</name>
<dbReference type="RefSeq" id="WP_150040663.1">
    <property type="nucleotide sequence ID" value="NZ_OW485601.1"/>
</dbReference>
<proteinExistence type="predicted"/>
<comment type="caution">
    <text evidence="2">The sequence shown here is derived from an EMBL/GenBank/DDBJ whole genome shotgun (WGS) entry which is preliminary data.</text>
</comment>
<dbReference type="InterPro" id="IPR015223">
    <property type="entry name" value="MipZ"/>
</dbReference>
<dbReference type="OrthoDB" id="13869at2"/>
<dbReference type="SUPFAM" id="SSF52540">
    <property type="entry name" value="P-loop containing nucleoside triphosphate hydrolases"/>
    <property type="match status" value="1"/>
</dbReference>
<dbReference type="Pfam" id="PF09140">
    <property type="entry name" value="MipZ"/>
    <property type="match status" value="1"/>
</dbReference>
<gene>
    <name evidence="2" type="ORF">F1189_10340</name>
</gene>
<dbReference type="Proteomes" id="UP000325255">
    <property type="component" value="Unassembled WGS sequence"/>
</dbReference>
<feature type="region of interest" description="Disordered" evidence="1">
    <location>
        <begin position="1"/>
        <end position="26"/>
    </location>
</feature>
<dbReference type="EMBL" id="VWPK01000013">
    <property type="protein sequence ID" value="KAA5612291.1"/>
    <property type="molecule type" value="Genomic_DNA"/>
</dbReference>
<dbReference type="InterPro" id="IPR050678">
    <property type="entry name" value="DNA_Partitioning_ATPase"/>
</dbReference>
<dbReference type="AlphaFoldDB" id="A0A5M6IVP0"/>
<reference evidence="2 3" key="1">
    <citation type="submission" date="2019-09" db="EMBL/GenBank/DDBJ databases">
        <title>Genome sequence of Rhodovastum atsumiense, a diverse member of the Acetobacteraceae family of non-sulfur purple photosynthetic bacteria.</title>
        <authorList>
            <person name="Meyer T."/>
            <person name="Kyndt J."/>
        </authorList>
    </citation>
    <scope>NUCLEOTIDE SEQUENCE [LARGE SCALE GENOMIC DNA]</scope>
    <source>
        <strain evidence="2 3">DSM 21279</strain>
    </source>
</reference>
<evidence type="ECO:0000313" key="3">
    <source>
        <dbReference type="Proteomes" id="UP000325255"/>
    </source>
</evidence>
<dbReference type="CDD" id="cd02042">
    <property type="entry name" value="ParAB_family"/>
    <property type="match status" value="1"/>
</dbReference>
<dbReference type="PANTHER" id="PTHR13696">
    <property type="entry name" value="P-LOOP CONTAINING NUCLEOSIDE TRIPHOSPHATE HYDROLASE"/>
    <property type="match status" value="1"/>
</dbReference>